<dbReference type="OrthoDB" id="9810906at2"/>
<dbReference type="SMART" id="SM00854">
    <property type="entry name" value="PGA_cap"/>
    <property type="match status" value="1"/>
</dbReference>
<dbReference type="PANTHER" id="PTHR33393">
    <property type="entry name" value="POLYGLUTAMINE SYNTHESIS ACCESSORY PROTEIN RV0574C-RELATED"/>
    <property type="match status" value="1"/>
</dbReference>
<protein>
    <recommendedName>
        <fullName evidence="2">Capsule synthesis protein CapA domain-containing protein</fullName>
    </recommendedName>
</protein>
<dbReference type="EMBL" id="AMZN01000100">
    <property type="protein sequence ID" value="ELR68650.1"/>
    <property type="molecule type" value="Genomic_DNA"/>
</dbReference>
<proteinExistence type="inferred from homology"/>
<dbReference type="STRING" id="1237149.C900_00161"/>
<dbReference type="Pfam" id="PF09587">
    <property type="entry name" value="PGA_cap"/>
    <property type="match status" value="1"/>
</dbReference>
<comment type="similarity">
    <text evidence="1">Belongs to the CapA family.</text>
</comment>
<dbReference type="CDD" id="cd07381">
    <property type="entry name" value="MPP_CapA"/>
    <property type="match status" value="1"/>
</dbReference>
<dbReference type="Gene3D" id="3.60.21.10">
    <property type="match status" value="1"/>
</dbReference>
<gene>
    <name evidence="3" type="ORF">C900_00161</name>
</gene>
<dbReference type="PANTHER" id="PTHR33393:SF13">
    <property type="entry name" value="PGA BIOSYNTHESIS PROTEIN CAPA"/>
    <property type="match status" value="1"/>
</dbReference>
<sequence length="375" mass="42756">MEVLIGGDVYLGGLIENMAINSPAKIWGNSIDLFHSCDLRIINLESPLTNSNRTIKKTGPCIKASPSTVNTLTYAKINLVTLANNHILDYDLQGLEDTLDVCEGNDINHVGAARSLTEARETFYYKNDGKTIAIINFTENEWASASRSKGGAHPMDVIDNVHQIVRAKSIADFVIVIIHGGHEHYSYPSPRMVKQYRFYAEQGADVIVGHHTHTVSGYEVYNNVPIFYSIGNLIFPSATEAQYWKIGTLIKIKFGSEISFELIPYRQFDKTEGIVLLDAKEKALFHNQKIDQFNKIITSPELLEEEWDKFLEKSYKTRLLEITGQRNLFYRALKHTPYFDKLINKRKLRLLLNLFRCEAHRDLSIDTLEQLSRDI</sequence>
<dbReference type="Proteomes" id="UP000011135">
    <property type="component" value="Unassembled WGS sequence"/>
</dbReference>
<dbReference type="RefSeq" id="WP_009583052.1">
    <property type="nucleotide sequence ID" value="NZ_AMZN01000100.1"/>
</dbReference>
<dbReference type="SUPFAM" id="SSF56300">
    <property type="entry name" value="Metallo-dependent phosphatases"/>
    <property type="match status" value="1"/>
</dbReference>
<evidence type="ECO:0000313" key="3">
    <source>
        <dbReference type="EMBL" id="ELR68650.1"/>
    </source>
</evidence>
<evidence type="ECO:0000256" key="1">
    <source>
        <dbReference type="ARBA" id="ARBA00005662"/>
    </source>
</evidence>
<comment type="caution">
    <text evidence="3">The sequence shown here is derived from an EMBL/GenBank/DDBJ whole genome shotgun (WGS) entry which is preliminary data.</text>
</comment>
<dbReference type="InterPro" id="IPR019079">
    <property type="entry name" value="Capsule_synth_CapA"/>
</dbReference>
<evidence type="ECO:0000313" key="4">
    <source>
        <dbReference type="Proteomes" id="UP000011135"/>
    </source>
</evidence>
<evidence type="ECO:0000259" key="2">
    <source>
        <dbReference type="SMART" id="SM00854"/>
    </source>
</evidence>
<accession>L8JIJ5</accession>
<dbReference type="AlphaFoldDB" id="L8JIJ5"/>
<dbReference type="InterPro" id="IPR052169">
    <property type="entry name" value="CW_Biosynth-Accessory"/>
</dbReference>
<dbReference type="InterPro" id="IPR029052">
    <property type="entry name" value="Metallo-depent_PP-like"/>
</dbReference>
<feature type="domain" description="Capsule synthesis protein CapA" evidence="2">
    <location>
        <begin position="2"/>
        <end position="237"/>
    </location>
</feature>
<keyword evidence="4" id="KW-1185">Reference proteome</keyword>
<dbReference type="eggNOG" id="COG2843">
    <property type="taxonomic scope" value="Bacteria"/>
</dbReference>
<organism evidence="3 4">
    <name type="scientific">Fulvivirga imtechensis AK7</name>
    <dbReference type="NCBI Taxonomy" id="1237149"/>
    <lineage>
        <taxon>Bacteria</taxon>
        <taxon>Pseudomonadati</taxon>
        <taxon>Bacteroidota</taxon>
        <taxon>Cytophagia</taxon>
        <taxon>Cytophagales</taxon>
        <taxon>Fulvivirgaceae</taxon>
        <taxon>Fulvivirga</taxon>
    </lineage>
</organism>
<name>L8JIJ5_9BACT</name>
<reference evidence="3 4" key="1">
    <citation type="submission" date="2012-12" db="EMBL/GenBank/DDBJ databases">
        <title>Genome assembly of Fulvivirga imtechensis AK7.</title>
        <authorList>
            <person name="Nupur N."/>
            <person name="Khatri I."/>
            <person name="Kumar R."/>
            <person name="Subramanian S."/>
            <person name="Pinnaka A."/>
        </authorList>
    </citation>
    <scope>NUCLEOTIDE SEQUENCE [LARGE SCALE GENOMIC DNA]</scope>
    <source>
        <strain evidence="3 4">AK7</strain>
    </source>
</reference>